<evidence type="ECO:0000256" key="7">
    <source>
        <dbReference type="ARBA" id="ARBA00022840"/>
    </source>
</evidence>
<dbReference type="NCBIfam" id="TIGR01986">
    <property type="entry name" value="glut_syn_euk"/>
    <property type="match status" value="1"/>
</dbReference>
<dbReference type="SUPFAM" id="SSF56059">
    <property type="entry name" value="Glutathione synthetase ATP-binding domain-like"/>
    <property type="match status" value="1"/>
</dbReference>
<keyword evidence="8 9" id="KW-0460">Magnesium</keyword>
<dbReference type="InterPro" id="IPR014049">
    <property type="entry name" value="Glutathione_synthase_N_euk"/>
</dbReference>
<dbReference type="InterPro" id="IPR037013">
    <property type="entry name" value="GSH-S_sub-bd_sf"/>
</dbReference>
<gene>
    <name evidence="11" type="primary">GSH2_2</name>
    <name evidence="11" type="ORF">HK105_208331</name>
</gene>
<dbReference type="InterPro" id="IPR005615">
    <property type="entry name" value="Glutathione_synthase"/>
</dbReference>
<dbReference type="EMBL" id="JADGIZ020000074">
    <property type="protein sequence ID" value="KAL2912197.1"/>
    <property type="molecule type" value="Genomic_DNA"/>
</dbReference>
<dbReference type="GO" id="GO:0004363">
    <property type="term" value="F:glutathione synthase activity"/>
    <property type="evidence" value="ECO:0007669"/>
    <property type="project" value="UniProtKB-EC"/>
</dbReference>
<dbReference type="Gene3D" id="3.30.1490.80">
    <property type="match status" value="1"/>
</dbReference>
<protein>
    <recommendedName>
        <fullName evidence="9">Glutathione synthetase</fullName>
        <shortName evidence="9">GSH-S</shortName>
        <ecNumber evidence="9">6.3.2.3</ecNumber>
    </recommendedName>
</protein>
<dbReference type="Gene3D" id="3.30.470.20">
    <property type="entry name" value="ATP-grasp fold, B domain"/>
    <property type="match status" value="1"/>
</dbReference>
<dbReference type="Gene3D" id="3.40.50.1760">
    <property type="entry name" value="Glutathione synthase, substrate-binding domain superfamily, eukaryotic"/>
    <property type="match status" value="1"/>
</dbReference>
<proteinExistence type="inferred from homology"/>
<evidence type="ECO:0000313" key="11">
    <source>
        <dbReference type="EMBL" id="KAL2912197.1"/>
    </source>
</evidence>
<reference evidence="11 12" key="1">
    <citation type="submission" date="2023-09" db="EMBL/GenBank/DDBJ databases">
        <title>Pangenome analysis of Batrachochytrium dendrobatidis and related Chytrids.</title>
        <authorList>
            <person name="Yacoub M.N."/>
            <person name="Stajich J.E."/>
            <person name="James T.Y."/>
        </authorList>
    </citation>
    <scope>NUCLEOTIDE SEQUENCE [LARGE SCALE GENOMIC DNA]</scope>
    <source>
        <strain evidence="11 12">JEL0888</strain>
    </source>
</reference>
<evidence type="ECO:0000256" key="4">
    <source>
        <dbReference type="ARBA" id="ARBA00022684"/>
    </source>
</evidence>
<keyword evidence="4 9" id="KW-0317">Glutathione biosynthesis</keyword>
<evidence type="ECO:0000256" key="5">
    <source>
        <dbReference type="ARBA" id="ARBA00022723"/>
    </source>
</evidence>
<comment type="pathway">
    <text evidence="1 9">Sulfur metabolism; glutathione biosynthesis; glutathione from L-cysteine and L-glutamate: step 2/2.</text>
</comment>
<evidence type="ECO:0000256" key="8">
    <source>
        <dbReference type="ARBA" id="ARBA00022842"/>
    </source>
</evidence>
<dbReference type="Gene3D" id="1.10.1080.10">
    <property type="entry name" value="Glutathione Synthetase, Chain A, domain 3"/>
    <property type="match status" value="1"/>
</dbReference>
<dbReference type="Gene3D" id="3.30.1490.50">
    <property type="match status" value="1"/>
</dbReference>
<comment type="catalytic activity">
    <reaction evidence="9">
        <text>gamma-L-glutamyl-L-cysteine + glycine + ATP = glutathione + ADP + phosphate + H(+)</text>
        <dbReference type="Rhea" id="RHEA:13557"/>
        <dbReference type="ChEBI" id="CHEBI:15378"/>
        <dbReference type="ChEBI" id="CHEBI:30616"/>
        <dbReference type="ChEBI" id="CHEBI:43474"/>
        <dbReference type="ChEBI" id="CHEBI:57305"/>
        <dbReference type="ChEBI" id="CHEBI:57925"/>
        <dbReference type="ChEBI" id="CHEBI:58173"/>
        <dbReference type="ChEBI" id="CHEBI:456216"/>
        <dbReference type="EC" id="6.3.2.3"/>
    </reaction>
</comment>
<evidence type="ECO:0000256" key="1">
    <source>
        <dbReference type="ARBA" id="ARBA00004965"/>
    </source>
</evidence>
<evidence type="ECO:0000256" key="3">
    <source>
        <dbReference type="ARBA" id="ARBA00022598"/>
    </source>
</evidence>
<comment type="caution">
    <text evidence="11">The sequence shown here is derived from an EMBL/GenBank/DDBJ whole genome shotgun (WGS) entry which is preliminary data.</text>
</comment>
<evidence type="ECO:0000313" key="12">
    <source>
        <dbReference type="Proteomes" id="UP001527925"/>
    </source>
</evidence>
<name>A0ABR4MY59_9FUNG</name>
<dbReference type="InterPro" id="IPR014709">
    <property type="entry name" value="Glutathione_synthase_C_euk"/>
</dbReference>
<evidence type="ECO:0000259" key="10">
    <source>
        <dbReference type="Pfam" id="PF03199"/>
    </source>
</evidence>
<dbReference type="InterPro" id="IPR004887">
    <property type="entry name" value="GSH_synth_subst-bd"/>
</dbReference>
<organism evidence="11 12">
    <name type="scientific">Polyrhizophydium stewartii</name>
    <dbReference type="NCBI Taxonomy" id="2732419"/>
    <lineage>
        <taxon>Eukaryota</taxon>
        <taxon>Fungi</taxon>
        <taxon>Fungi incertae sedis</taxon>
        <taxon>Chytridiomycota</taxon>
        <taxon>Chytridiomycota incertae sedis</taxon>
        <taxon>Chytridiomycetes</taxon>
        <taxon>Rhizophydiales</taxon>
        <taxon>Rhizophydiales incertae sedis</taxon>
        <taxon>Polyrhizophydium</taxon>
    </lineage>
</organism>
<dbReference type="Pfam" id="PF03199">
    <property type="entry name" value="GSH_synthase"/>
    <property type="match status" value="1"/>
</dbReference>
<dbReference type="PANTHER" id="PTHR11130:SF0">
    <property type="entry name" value="GLUTATHIONE SYNTHETASE"/>
    <property type="match status" value="1"/>
</dbReference>
<keyword evidence="7 9" id="KW-0067">ATP-binding</keyword>
<dbReference type="Pfam" id="PF03917">
    <property type="entry name" value="GSH_synth_ATP"/>
    <property type="match status" value="1"/>
</dbReference>
<evidence type="ECO:0000256" key="6">
    <source>
        <dbReference type="ARBA" id="ARBA00022741"/>
    </source>
</evidence>
<dbReference type="PANTHER" id="PTHR11130">
    <property type="entry name" value="GLUTATHIONE SYNTHETASE"/>
    <property type="match status" value="1"/>
</dbReference>
<dbReference type="Proteomes" id="UP001527925">
    <property type="component" value="Unassembled WGS sequence"/>
</dbReference>
<dbReference type="EC" id="6.3.2.3" evidence="9"/>
<keyword evidence="6 9" id="KW-0547">Nucleotide-binding</keyword>
<dbReference type="SUPFAM" id="SSF52440">
    <property type="entry name" value="PreATP-grasp domain"/>
    <property type="match status" value="1"/>
</dbReference>
<evidence type="ECO:0000256" key="9">
    <source>
        <dbReference type="PIRNR" id="PIRNR001558"/>
    </source>
</evidence>
<comment type="similarity">
    <text evidence="2 9">Belongs to the eukaryotic GSH synthase family.</text>
</comment>
<dbReference type="PIRSF" id="PIRSF001558">
    <property type="entry name" value="GSHase"/>
    <property type="match status" value="1"/>
</dbReference>
<comment type="cofactor">
    <cofactor evidence="9">
        <name>Mg(2+)</name>
        <dbReference type="ChEBI" id="CHEBI:18420"/>
    </cofactor>
    <text evidence="9">Binds 1 Mg(2+) ion per subunit.</text>
</comment>
<dbReference type="InterPro" id="IPR014042">
    <property type="entry name" value="Glutathione_synthase_a-hlx"/>
</dbReference>
<keyword evidence="5 9" id="KW-0479">Metal-binding</keyword>
<sequence length="474" mass="51462">MAEALAADCAAWAMVHGMMIHPRGPDGTQQPVHVPFALLPSPFPLEAFRLADSVQPLVNALVDSVSRDPVFLAEACGSIADVDDFSRRLFGVHLEALAQDHKQPITLGIHRSDYLLHVSESNMPPSLLQVEINTISAGLPSLSSIVADMHQFALETSQLAHDHHAQHPGAVLPASASLAGVAAGIGSAWRLFGRPEAIVVMVVQPVEFNIFDQRWIEFTLYRDFGVRLVRKTLTQIHAEARLEGPEKRLFIGDAEVAVVYFRAGYTPRDYPTENEWTARTTLEISHAVKCPSIAYHLAGTKKVQQMLAMPGGLERFVSNPSDARLLRSTFTGLYPLDDSPEGEAAYKMALETPERFVLKPQREGGGNNTYGTKIREVLTAMTPRERMAFILMDLIVAPPFSAAVVRNGQVSECDVVSELGIFGVWLSSHDGVHMNTAAGHLLRTKSASVNEGGLATGVAVIDTPLLVPGLVYAA</sequence>
<evidence type="ECO:0000256" key="2">
    <source>
        <dbReference type="ARBA" id="ARBA00010385"/>
    </source>
</evidence>
<feature type="domain" description="Glutathione synthase substrate-binding" evidence="10">
    <location>
        <begin position="197"/>
        <end position="298"/>
    </location>
</feature>
<dbReference type="InterPro" id="IPR016185">
    <property type="entry name" value="PreATP-grasp_dom_sf"/>
</dbReference>
<keyword evidence="12" id="KW-1185">Reference proteome</keyword>
<keyword evidence="3 9" id="KW-0436">Ligase</keyword>
<accession>A0ABR4MY59</accession>